<keyword evidence="7" id="KW-1185">Reference proteome</keyword>
<dbReference type="OrthoDB" id="341421at2759"/>
<dbReference type="GeneID" id="54422153"/>
<dbReference type="AlphaFoldDB" id="A0A6G1FRK0"/>
<dbReference type="EMBL" id="ML975186">
    <property type="protein sequence ID" value="KAF1808292.1"/>
    <property type="molecule type" value="Genomic_DNA"/>
</dbReference>
<reference evidence="8" key="3">
    <citation type="submission" date="2025-04" db="UniProtKB">
        <authorList>
            <consortium name="RefSeq"/>
        </authorList>
    </citation>
    <scope>IDENTIFICATION</scope>
    <source>
        <strain evidence="8">CBS 781.70</strain>
    </source>
</reference>
<evidence type="ECO:0000313" key="8">
    <source>
        <dbReference type="RefSeq" id="XP_033529923.1"/>
    </source>
</evidence>
<dbReference type="RefSeq" id="XP_033529923.1">
    <property type="nucleotide sequence ID" value="XM_033681583.1"/>
</dbReference>
<sequence>MGAWGLGLFQSDFDYDILKEIEDLLHLDPDKDGSLRIPKDVAALRKKLNDTGIQMVMNKYLGKIVNPPKEPDWHPAAYAVVIFTVVCIEQGCTVPQKLLDFTSKAYEKVGLQRDGIPQVDNALKEYEPGKQWDCGSLGLRDTIAAGKTDESDLVLPGTLMNTTSPEWGQGHKVLFRSLSLIVKDGYHGDDACGGCGAQTMPRGGPLMKCGACKKRKYCGVECQKKHWHWHKQLCGKELKDTLPKEGPPEKPDTAQSCAHYYRNEYKAMLAGE</sequence>
<dbReference type="Proteomes" id="UP000504638">
    <property type="component" value="Unplaced"/>
</dbReference>
<evidence type="ECO:0000256" key="3">
    <source>
        <dbReference type="ARBA" id="ARBA00022833"/>
    </source>
</evidence>
<accession>A0A6G1FRK0</accession>
<keyword evidence="3" id="KW-0862">Zinc</keyword>
<name>A0A6G1FRK0_9PEZI</name>
<gene>
    <name evidence="6 8" type="ORF">P152DRAFT_477436</name>
</gene>
<dbReference type="Gene3D" id="6.10.140.2220">
    <property type="match status" value="1"/>
</dbReference>
<proteinExistence type="predicted"/>
<dbReference type="Pfam" id="PF01753">
    <property type="entry name" value="zf-MYND"/>
    <property type="match status" value="1"/>
</dbReference>
<feature type="domain" description="MYND-type" evidence="5">
    <location>
        <begin position="192"/>
        <end position="234"/>
    </location>
</feature>
<dbReference type="GO" id="GO:0008270">
    <property type="term" value="F:zinc ion binding"/>
    <property type="evidence" value="ECO:0007669"/>
    <property type="project" value="UniProtKB-KW"/>
</dbReference>
<evidence type="ECO:0000259" key="5">
    <source>
        <dbReference type="PROSITE" id="PS50865"/>
    </source>
</evidence>
<keyword evidence="1" id="KW-0479">Metal-binding</keyword>
<dbReference type="SUPFAM" id="SSF144232">
    <property type="entry name" value="HIT/MYND zinc finger-like"/>
    <property type="match status" value="1"/>
</dbReference>
<evidence type="ECO:0000256" key="4">
    <source>
        <dbReference type="PROSITE-ProRule" id="PRU00134"/>
    </source>
</evidence>
<dbReference type="PROSITE" id="PS50865">
    <property type="entry name" value="ZF_MYND_2"/>
    <property type="match status" value="1"/>
</dbReference>
<protein>
    <recommendedName>
        <fullName evidence="5">MYND-type domain-containing protein</fullName>
    </recommendedName>
</protein>
<evidence type="ECO:0000313" key="7">
    <source>
        <dbReference type="Proteomes" id="UP000504638"/>
    </source>
</evidence>
<evidence type="ECO:0000313" key="6">
    <source>
        <dbReference type="EMBL" id="KAF1808292.1"/>
    </source>
</evidence>
<keyword evidence="2 4" id="KW-0863">Zinc-finger</keyword>
<evidence type="ECO:0000256" key="1">
    <source>
        <dbReference type="ARBA" id="ARBA00022723"/>
    </source>
</evidence>
<reference evidence="8" key="2">
    <citation type="submission" date="2020-04" db="EMBL/GenBank/DDBJ databases">
        <authorList>
            <consortium name="NCBI Genome Project"/>
        </authorList>
    </citation>
    <scope>NUCLEOTIDE SEQUENCE</scope>
    <source>
        <strain evidence="8">CBS 781.70</strain>
    </source>
</reference>
<organism evidence="6">
    <name type="scientific">Eremomyces bilateralis CBS 781.70</name>
    <dbReference type="NCBI Taxonomy" id="1392243"/>
    <lineage>
        <taxon>Eukaryota</taxon>
        <taxon>Fungi</taxon>
        <taxon>Dikarya</taxon>
        <taxon>Ascomycota</taxon>
        <taxon>Pezizomycotina</taxon>
        <taxon>Dothideomycetes</taxon>
        <taxon>Dothideomycetes incertae sedis</taxon>
        <taxon>Eremomycetales</taxon>
        <taxon>Eremomycetaceae</taxon>
        <taxon>Eremomyces</taxon>
    </lineage>
</organism>
<evidence type="ECO:0000256" key="2">
    <source>
        <dbReference type="ARBA" id="ARBA00022771"/>
    </source>
</evidence>
<dbReference type="InterPro" id="IPR002893">
    <property type="entry name" value="Znf_MYND"/>
</dbReference>
<reference evidence="6 8" key="1">
    <citation type="submission" date="2020-01" db="EMBL/GenBank/DDBJ databases">
        <authorList>
            <consortium name="DOE Joint Genome Institute"/>
            <person name="Haridas S."/>
            <person name="Albert R."/>
            <person name="Binder M."/>
            <person name="Bloem J."/>
            <person name="Labutti K."/>
            <person name="Salamov A."/>
            <person name="Andreopoulos B."/>
            <person name="Baker S.E."/>
            <person name="Barry K."/>
            <person name="Bills G."/>
            <person name="Bluhm B.H."/>
            <person name="Cannon C."/>
            <person name="Castanera R."/>
            <person name="Culley D.E."/>
            <person name="Daum C."/>
            <person name="Ezra D."/>
            <person name="Gonzalez J.B."/>
            <person name="Henrissat B."/>
            <person name="Kuo A."/>
            <person name="Liang C."/>
            <person name="Lipzen A."/>
            <person name="Lutzoni F."/>
            <person name="Magnuson J."/>
            <person name="Mondo S."/>
            <person name="Nolan M."/>
            <person name="Ohm R."/>
            <person name="Pangilinan J."/>
            <person name="Park H.-J."/>
            <person name="Ramirez L."/>
            <person name="Alfaro M."/>
            <person name="Sun H."/>
            <person name="Tritt A."/>
            <person name="Yoshinaga Y."/>
            <person name="Zwiers L.-H."/>
            <person name="Turgeon B.G."/>
            <person name="Goodwin S.B."/>
            <person name="Spatafora J.W."/>
            <person name="Crous P.W."/>
            <person name="Grigoriev I.V."/>
        </authorList>
    </citation>
    <scope>NUCLEOTIDE SEQUENCE</scope>
    <source>
        <strain evidence="6 8">CBS 781.70</strain>
    </source>
</reference>